<dbReference type="EMBL" id="LN515532">
    <property type="protein sequence ID" value="CEA16714.1"/>
    <property type="molecule type" value="Genomic_DNA"/>
</dbReference>
<gene>
    <name evidence="1" type="ORF">ING2E5B_1984</name>
</gene>
<dbReference type="InterPro" id="IPR036922">
    <property type="entry name" value="Rieske_2Fe-2S_sf"/>
</dbReference>
<accession>A0A098C1F1</accession>
<evidence type="ECO:0000313" key="1">
    <source>
        <dbReference type="EMBL" id="CEA16714.1"/>
    </source>
</evidence>
<dbReference type="AlphaFoldDB" id="A0A098C1F1"/>
<sequence length="152" mass="16683">MAISFLFLLSCADNTPPLSIPYAPVRFTIDVNAYDHTLREGMSYKTFTEPRLSTDRLGYAGLLAVADASGSNVYVYDLCCPYEDDRNIRIIPRGDGKAECPGCNSVFVTMYGNFGLGLGTPEKGPSKEPLQSYQVYSSRPGVYEVVNSRGNK</sequence>
<dbReference type="HOGENOM" id="CLU_138510_0_0_10"/>
<organism evidence="1 2">
    <name type="scientific">Fermentimonas caenicola</name>
    <dbReference type="NCBI Taxonomy" id="1562970"/>
    <lineage>
        <taxon>Bacteria</taxon>
        <taxon>Pseudomonadati</taxon>
        <taxon>Bacteroidota</taxon>
        <taxon>Bacteroidia</taxon>
        <taxon>Bacteroidales</taxon>
        <taxon>Dysgonomonadaceae</taxon>
        <taxon>Fermentimonas</taxon>
    </lineage>
</organism>
<protein>
    <submittedName>
        <fullName evidence="1">Uncharacterized protein</fullName>
    </submittedName>
</protein>
<dbReference type="KEGG" id="pbt:ING2E5B_1984"/>
<proteinExistence type="predicted"/>
<name>A0A098C1F1_9BACT</name>
<dbReference type="Proteomes" id="UP000032417">
    <property type="component" value="Chromosome 1"/>
</dbReference>
<dbReference type="GO" id="GO:0051537">
    <property type="term" value="F:2 iron, 2 sulfur cluster binding"/>
    <property type="evidence" value="ECO:0007669"/>
    <property type="project" value="InterPro"/>
</dbReference>
<dbReference type="STRING" id="1562970.ING2E5B_1984"/>
<evidence type="ECO:0000313" key="2">
    <source>
        <dbReference type="Proteomes" id="UP000032417"/>
    </source>
</evidence>
<reference evidence="1 2" key="1">
    <citation type="submission" date="2014-08" db="EMBL/GenBank/DDBJ databases">
        <authorList>
            <person name="Wibberg D."/>
        </authorList>
    </citation>
    <scope>NUCLEOTIDE SEQUENCE [LARGE SCALE GENOMIC DNA]</scope>
    <source>
        <strain evidence="2">ING2-E5B</strain>
    </source>
</reference>
<dbReference type="Gene3D" id="2.102.10.10">
    <property type="entry name" value="Rieske [2Fe-2S] iron-sulphur domain"/>
    <property type="match status" value="1"/>
</dbReference>
<keyword evidence="2" id="KW-1185">Reference proteome</keyword>